<organism evidence="1 2">
    <name type="scientific">Aquamicrobium soli</name>
    <dbReference type="NCBI Taxonomy" id="1811518"/>
    <lineage>
        <taxon>Bacteria</taxon>
        <taxon>Pseudomonadati</taxon>
        <taxon>Pseudomonadota</taxon>
        <taxon>Alphaproteobacteria</taxon>
        <taxon>Hyphomicrobiales</taxon>
        <taxon>Phyllobacteriaceae</taxon>
        <taxon>Aquamicrobium</taxon>
    </lineage>
</organism>
<evidence type="ECO:0000313" key="1">
    <source>
        <dbReference type="EMBL" id="MFC3206117.1"/>
    </source>
</evidence>
<gene>
    <name evidence="1" type="ORF">ACFOHJ_07840</name>
</gene>
<reference evidence="2" key="1">
    <citation type="journal article" date="2019" name="Int. J. Syst. Evol. Microbiol.">
        <title>The Global Catalogue of Microorganisms (GCM) 10K type strain sequencing project: providing services to taxonomists for standard genome sequencing and annotation.</title>
        <authorList>
            <consortium name="The Broad Institute Genomics Platform"/>
            <consortium name="The Broad Institute Genome Sequencing Center for Infectious Disease"/>
            <person name="Wu L."/>
            <person name="Ma J."/>
        </authorList>
    </citation>
    <scope>NUCLEOTIDE SEQUENCE [LARGE SCALE GENOMIC DNA]</scope>
    <source>
        <strain evidence="2">KCTC 52165</strain>
    </source>
</reference>
<name>A0ABV7K9X9_9HYPH</name>
<comment type="caution">
    <text evidence="1">The sequence shown here is derived from an EMBL/GenBank/DDBJ whole genome shotgun (WGS) entry which is preliminary data.</text>
</comment>
<proteinExistence type="predicted"/>
<sequence>MATGFEFFERDLRLATEGLAPEAINDALAKFARKELRRAISEGIASEQYDRYVNGVKGAVEESVEAPGPIIYEFVNWPLVIKTALEELQRRAPRKSGRFAASFIVVAGGHIASDYRSIPADAEVIVTNAQPYVRKAEVGLLGIRPRRLFDGTKRVLNARFKDAFAAETRFLTIGAGVHPLIPYILKHSQGGRKDRQAGMPLTYPSIIINAVR</sequence>
<protein>
    <submittedName>
        <fullName evidence="1">Uncharacterized protein</fullName>
    </submittedName>
</protein>
<dbReference type="RefSeq" id="WP_378219928.1">
    <property type="nucleotide sequence ID" value="NZ_JBHRTK010000009.1"/>
</dbReference>
<evidence type="ECO:0000313" key="2">
    <source>
        <dbReference type="Proteomes" id="UP001595583"/>
    </source>
</evidence>
<accession>A0ABV7K9X9</accession>
<dbReference type="Proteomes" id="UP001595583">
    <property type="component" value="Unassembled WGS sequence"/>
</dbReference>
<dbReference type="EMBL" id="JBHRTK010000009">
    <property type="protein sequence ID" value="MFC3206117.1"/>
    <property type="molecule type" value="Genomic_DNA"/>
</dbReference>
<keyword evidence="2" id="KW-1185">Reference proteome</keyword>